<dbReference type="Pfam" id="PF25101">
    <property type="entry name" value="Spectrin_7"/>
    <property type="match status" value="1"/>
</dbReference>
<keyword evidence="8" id="KW-1185">Reference proteome</keyword>
<dbReference type="FunFam" id="2.60.40.10:FF:000032">
    <property type="entry name" value="palladin isoform X1"/>
    <property type="match status" value="1"/>
</dbReference>
<evidence type="ECO:0000256" key="2">
    <source>
        <dbReference type="ARBA" id="ARBA00006692"/>
    </source>
</evidence>
<evidence type="ECO:0000256" key="6">
    <source>
        <dbReference type="ARBA" id="ARBA00023319"/>
    </source>
</evidence>
<dbReference type="Gene3D" id="2.60.40.10">
    <property type="entry name" value="Immunoglobulins"/>
    <property type="match status" value="6"/>
</dbReference>
<dbReference type="PANTHER" id="PTHR47633">
    <property type="entry name" value="IMMUNOGLOBULIN"/>
    <property type="match status" value="1"/>
</dbReference>
<dbReference type="GO" id="GO:0005737">
    <property type="term" value="C:cytoplasm"/>
    <property type="evidence" value="ECO:0007669"/>
    <property type="project" value="UniProtKB-SubCell"/>
</dbReference>
<name>A0A914XLK2_9BILA</name>
<comment type="similarity">
    <text evidence="2">Belongs to the protein kinase superfamily. CAMK Ser/Thr protein kinase family.</text>
</comment>
<proteinExistence type="inferred from homology"/>
<dbReference type="InterPro" id="IPR058157">
    <property type="entry name" value="Spectrin_met"/>
</dbReference>
<dbReference type="SMART" id="SM00408">
    <property type="entry name" value="IGc2"/>
    <property type="match status" value="6"/>
</dbReference>
<evidence type="ECO:0000256" key="3">
    <source>
        <dbReference type="ARBA" id="ARBA00022490"/>
    </source>
</evidence>
<dbReference type="Pfam" id="PF07679">
    <property type="entry name" value="I-set"/>
    <property type="match status" value="6"/>
</dbReference>
<dbReference type="InterPro" id="IPR003598">
    <property type="entry name" value="Ig_sub2"/>
</dbReference>
<dbReference type="AlphaFoldDB" id="A0A914XLK2"/>
<keyword evidence="5" id="KW-1015">Disulfide bond</keyword>
<protein>
    <submittedName>
        <fullName evidence="9">Ig-like domain-containing protein</fullName>
    </submittedName>
</protein>
<keyword evidence="6" id="KW-0393">Immunoglobulin domain</keyword>
<feature type="domain" description="Ig-like" evidence="7">
    <location>
        <begin position="817"/>
        <end position="907"/>
    </location>
</feature>
<feature type="domain" description="Ig-like" evidence="7">
    <location>
        <begin position="325"/>
        <end position="413"/>
    </location>
</feature>
<dbReference type="InterPro" id="IPR007110">
    <property type="entry name" value="Ig-like_dom"/>
</dbReference>
<dbReference type="PROSITE" id="PS50835">
    <property type="entry name" value="IG_LIKE"/>
    <property type="match status" value="6"/>
</dbReference>
<dbReference type="SUPFAM" id="SSF48726">
    <property type="entry name" value="Immunoglobulin"/>
    <property type="match status" value="6"/>
</dbReference>
<dbReference type="Proteomes" id="UP000887566">
    <property type="component" value="Unplaced"/>
</dbReference>
<feature type="domain" description="Ig-like" evidence="7">
    <location>
        <begin position="692"/>
        <end position="784"/>
    </location>
</feature>
<evidence type="ECO:0000313" key="9">
    <source>
        <dbReference type="WBParaSite" id="PSAMB.scaffold869size39899.g9264.t1"/>
    </source>
</evidence>
<feature type="domain" description="Ig-like" evidence="7">
    <location>
        <begin position="429"/>
        <end position="517"/>
    </location>
</feature>
<evidence type="ECO:0000313" key="8">
    <source>
        <dbReference type="Proteomes" id="UP000887566"/>
    </source>
</evidence>
<dbReference type="FunFam" id="2.60.40.10:FF:000080">
    <property type="entry name" value="Myosin light chain kinase, smooth muscle"/>
    <property type="match status" value="1"/>
</dbReference>
<keyword evidence="4" id="KW-0677">Repeat</keyword>
<reference evidence="9" key="1">
    <citation type="submission" date="2022-11" db="UniProtKB">
        <authorList>
            <consortium name="WormBaseParasite"/>
        </authorList>
    </citation>
    <scope>IDENTIFICATION</scope>
</reference>
<feature type="domain" description="Ig-like" evidence="7">
    <location>
        <begin position="538"/>
        <end position="629"/>
    </location>
</feature>
<dbReference type="SUPFAM" id="SSF46966">
    <property type="entry name" value="Spectrin repeat"/>
    <property type="match status" value="1"/>
</dbReference>
<evidence type="ECO:0000256" key="1">
    <source>
        <dbReference type="ARBA" id="ARBA00004496"/>
    </source>
</evidence>
<dbReference type="FunFam" id="2.60.40.10:FF:000425">
    <property type="entry name" value="Myosin light chain kinase"/>
    <property type="match status" value="4"/>
</dbReference>
<dbReference type="InterPro" id="IPR013098">
    <property type="entry name" value="Ig_I-set"/>
</dbReference>
<accession>A0A914XLK2</accession>
<evidence type="ECO:0000256" key="5">
    <source>
        <dbReference type="ARBA" id="ARBA00023157"/>
    </source>
</evidence>
<dbReference type="InterPro" id="IPR003599">
    <property type="entry name" value="Ig_sub"/>
</dbReference>
<dbReference type="GO" id="GO:0019899">
    <property type="term" value="F:enzyme binding"/>
    <property type="evidence" value="ECO:0007669"/>
    <property type="project" value="UniProtKB-ARBA"/>
</dbReference>
<keyword evidence="3" id="KW-0963">Cytoplasm</keyword>
<organism evidence="8 9">
    <name type="scientific">Plectus sambesii</name>
    <dbReference type="NCBI Taxonomy" id="2011161"/>
    <lineage>
        <taxon>Eukaryota</taxon>
        <taxon>Metazoa</taxon>
        <taxon>Ecdysozoa</taxon>
        <taxon>Nematoda</taxon>
        <taxon>Chromadorea</taxon>
        <taxon>Plectida</taxon>
        <taxon>Plectina</taxon>
        <taxon>Plectoidea</taxon>
        <taxon>Plectidae</taxon>
        <taxon>Plectus</taxon>
    </lineage>
</organism>
<evidence type="ECO:0000259" key="7">
    <source>
        <dbReference type="PROSITE" id="PS50835"/>
    </source>
</evidence>
<sequence length="1050" mass="118666">VEERFRSELSNMQSWLSQSAEAFLSSSGNMGENLPQAADFLTRHKQFATDITNKDTDVFTLLSRSKELGSNEKNQVSEFHHRYEQLKQTLESRVQLGSLYQQFHKFAKEMNASFDSLDSLLVSNRGFSDQRISNQMTQVFRMVQDTLTQAKHQGDKFVSLAKAVGTTDHNLQVDKAVDCVRRALNEHEQRISKVSQSWLEWQQVQESVDRINNVIEEIEMWIQESWEIIHTLEKEAQAVKTSEDAARLTTRVDNFKQQQRLQEEKLHIIEETVKKLHFEEHDHKLEEVKRKYKDIVDRMYQFGNKMVTVTETLRQKEIVERMEVPVILAQLRDAQVDEGQRFEMSARIEGQPEPKIQWLKDGVDVSSNADYLTTYLNCTASLRIDETFVDDSGIYTVKAANPAGQAQSSARLTVKSRSQLQAEIDENKPRFVKQLKNVNVSEGESATFDCVVVGQPEPEVIWYREEQLIRESTDVQLSFHGDHCSLTLKNTVPQDSGLYKVTARNTQGEATSFCRLNVQAVVRAPPRAPSPQYMQVAPSFAPALHNQTLVEGQRCMFEVRATGEPSPTVVWKFNNQQLVTREEIQVIEAQNNYHRLVIDRVGKEHAGIYSVEAVNAAGEAKSVATLIVSVPPTVVHAKSVTPIHHTSITHTPTPPPRPVQQQYDHHDTIRVVEEYMEKDVQELGISPSATPPEFVRQFQAEYRVEINEKIRMECLLVGNPRPKVQWLFNGRPIVPNTGFCQLTNVGDTYAVILNPVRAEHQGTYQLIAENIRGRTECSTVVTVTEQTVKETRESRGEAVAFYQQQEKRTIKRAGHPPHFTQTLVSVIAADEEEAKFEGVVTGSPSPEVVWTKDGEQISAATHRDIRFSNIGGRVSLTFANARAAHSGKYMCTAKNECGVATSSAQLVIRPRTVAPDFVQRLISKEVAEGDSLRWEVKVTGDPTPVVTWLRDGQPIPHCDEVRLIAESDGRHVLHIVKVEMADCGQFTCLAENAAGEARSTADLVVRPYGTEPGNYFHVTKVTQERQVAGQEVTRNQAFSIEQPVDKQLRP</sequence>
<dbReference type="InterPro" id="IPR036179">
    <property type="entry name" value="Ig-like_dom_sf"/>
</dbReference>
<evidence type="ECO:0000256" key="4">
    <source>
        <dbReference type="ARBA" id="ARBA00022737"/>
    </source>
</evidence>
<dbReference type="InterPro" id="IPR013783">
    <property type="entry name" value="Ig-like_fold"/>
</dbReference>
<dbReference type="Gene3D" id="1.20.58.60">
    <property type="match status" value="1"/>
</dbReference>
<dbReference type="SMART" id="SM00409">
    <property type="entry name" value="IG"/>
    <property type="match status" value="6"/>
</dbReference>
<dbReference type="WBParaSite" id="PSAMB.scaffold869size39899.g9264.t1">
    <property type="protein sequence ID" value="PSAMB.scaffold869size39899.g9264.t1"/>
    <property type="gene ID" value="PSAMB.scaffold869size39899.g9264"/>
</dbReference>
<comment type="subcellular location">
    <subcellularLocation>
        <location evidence="1">Cytoplasm</location>
    </subcellularLocation>
</comment>
<feature type="domain" description="Ig-like" evidence="7">
    <location>
        <begin position="915"/>
        <end position="1004"/>
    </location>
</feature>